<dbReference type="PANTHER" id="PTHR23179">
    <property type="entry name" value="T-CELL ACTIVATION RHO GTPASE ACTIVATING PROTEIN-RELATED"/>
    <property type="match status" value="1"/>
</dbReference>
<organism evidence="6 7">
    <name type="scientific">Pleurodeles waltl</name>
    <name type="common">Iberian ribbed newt</name>
    <dbReference type="NCBI Taxonomy" id="8319"/>
    <lineage>
        <taxon>Eukaryota</taxon>
        <taxon>Metazoa</taxon>
        <taxon>Chordata</taxon>
        <taxon>Craniata</taxon>
        <taxon>Vertebrata</taxon>
        <taxon>Euteleostomi</taxon>
        <taxon>Amphibia</taxon>
        <taxon>Batrachia</taxon>
        <taxon>Caudata</taxon>
        <taxon>Salamandroidea</taxon>
        <taxon>Salamandridae</taxon>
        <taxon>Pleurodelinae</taxon>
        <taxon>Pleurodeles</taxon>
    </lineage>
</organism>
<feature type="region of interest" description="Disordered" evidence="3">
    <location>
        <begin position="711"/>
        <end position="760"/>
    </location>
</feature>
<feature type="compositionally biased region" description="Basic residues" evidence="3">
    <location>
        <begin position="21"/>
        <end position="32"/>
    </location>
</feature>
<feature type="region of interest" description="Disordered" evidence="3">
    <location>
        <begin position="299"/>
        <end position="343"/>
    </location>
</feature>
<dbReference type="EMBL" id="JANPWB010000003">
    <property type="protein sequence ID" value="KAJ1197222.1"/>
    <property type="molecule type" value="Genomic_DNA"/>
</dbReference>
<evidence type="ECO:0000256" key="1">
    <source>
        <dbReference type="ARBA" id="ARBA00022468"/>
    </source>
</evidence>
<dbReference type="InterPro" id="IPR047886">
    <property type="entry name" value="ARHGAP20-like_RhoGAP"/>
</dbReference>
<evidence type="ECO:0000313" key="6">
    <source>
        <dbReference type="EMBL" id="KAJ1197222.1"/>
    </source>
</evidence>
<feature type="compositionally biased region" description="Polar residues" evidence="3">
    <location>
        <begin position="888"/>
        <end position="908"/>
    </location>
</feature>
<dbReference type="CDD" id="cd17115">
    <property type="entry name" value="RA_RHG20"/>
    <property type="match status" value="1"/>
</dbReference>
<dbReference type="InterPro" id="IPR000159">
    <property type="entry name" value="RA_dom"/>
</dbReference>
<dbReference type="PROSITE" id="PS50200">
    <property type="entry name" value="RA"/>
    <property type="match status" value="1"/>
</dbReference>
<dbReference type="SMART" id="SM00324">
    <property type="entry name" value="RhoGAP"/>
    <property type="match status" value="1"/>
</dbReference>
<gene>
    <name evidence="6" type="ORF">NDU88_001084</name>
</gene>
<evidence type="ECO:0000256" key="2">
    <source>
        <dbReference type="ARBA" id="ARBA00022553"/>
    </source>
</evidence>
<dbReference type="InterPro" id="IPR047887">
    <property type="entry name" value="ARHGAP20_PH"/>
</dbReference>
<evidence type="ECO:0000259" key="5">
    <source>
        <dbReference type="PROSITE" id="PS50238"/>
    </source>
</evidence>
<dbReference type="GO" id="GO:0035023">
    <property type="term" value="P:regulation of Rho protein signal transduction"/>
    <property type="evidence" value="ECO:0007669"/>
    <property type="project" value="InterPro"/>
</dbReference>
<dbReference type="FunFam" id="1.10.555.10:FF:000025">
    <property type="entry name" value="Rho GTPase-activating protein 20"/>
    <property type="match status" value="1"/>
</dbReference>
<dbReference type="InterPro" id="IPR000198">
    <property type="entry name" value="RhoGAP_dom"/>
</dbReference>
<dbReference type="GO" id="GO:0007165">
    <property type="term" value="P:signal transduction"/>
    <property type="evidence" value="ECO:0007669"/>
    <property type="project" value="InterPro"/>
</dbReference>
<comment type="caution">
    <text evidence="6">The sequence shown here is derived from an EMBL/GenBank/DDBJ whole genome shotgun (WGS) entry which is preliminary data.</text>
</comment>
<feature type="domain" description="Rho-GAP" evidence="5">
    <location>
        <begin position="351"/>
        <end position="537"/>
    </location>
</feature>
<keyword evidence="1" id="KW-0343">GTPase activation</keyword>
<feature type="region of interest" description="Disordered" evidence="3">
    <location>
        <begin position="548"/>
        <end position="574"/>
    </location>
</feature>
<feature type="region of interest" description="Disordered" evidence="3">
    <location>
        <begin position="1"/>
        <end position="41"/>
    </location>
</feature>
<dbReference type="InterPro" id="IPR011993">
    <property type="entry name" value="PH-like_dom_sf"/>
</dbReference>
<feature type="region of interest" description="Disordered" evidence="3">
    <location>
        <begin position="881"/>
        <end position="919"/>
    </location>
</feature>
<dbReference type="Gene3D" id="1.10.555.10">
    <property type="entry name" value="Rho GTPase activation protein"/>
    <property type="match status" value="1"/>
</dbReference>
<dbReference type="Pfam" id="PF22286">
    <property type="entry name" value="RHG20_PH"/>
    <property type="match status" value="1"/>
</dbReference>
<dbReference type="InterPro" id="IPR008936">
    <property type="entry name" value="Rho_GTPase_activation_prot"/>
</dbReference>
<dbReference type="InterPro" id="IPR029071">
    <property type="entry name" value="Ubiquitin-like_domsf"/>
</dbReference>
<keyword evidence="2" id="KW-0597">Phosphoprotein</keyword>
<dbReference type="SUPFAM" id="SSF48350">
    <property type="entry name" value="GTPase activation domain, GAP"/>
    <property type="match status" value="1"/>
</dbReference>
<dbReference type="CDD" id="cd13319">
    <property type="entry name" value="PH_RARhoGAP"/>
    <property type="match status" value="1"/>
</dbReference>
<evidence type="ECO:0000259" key="4">
    <source>
        <dbReference type="PROSITE" id="PS50200"/>
    </source>
</evidence>
<dbReference type="AlphaFoldDB" id="A0AAV7VAS1"/>
<accession>A0AAV7VAS1</accession>
<dbReference type="SUPFAM" id="SSF54236">
    <property type="entry name" value="Ubiquitin-like"/>
    <property type="match status" value="1"/>
</dbReference>
<proteinExistence type="predicted"/>
<feature type="domain" description="Ras-associating" evidence="4">
    <location>
        <begin position="202"/>
        <end position="301"/>
    </location>
</feature>
<dbReference type="CDD" id="cd04402">
    <property type="entry name" value="RhoGAP_ARHGAP20"/>
    <property type="match status" value="1"/>
</dbReference>
<keyword evidence="7" id="KW-1185">Reference proteome</keyword>
<dbReference type="Gene3D" id="2.30.29.30">
    <property type="entry name" value="Pleckstrin-homology domain (PH domain)/Phosphotyrosine-binding domain (PTB)"/>
    <property type="match status" value="1"/>
</dbReference>
<evidence type="ECO:0000313" key="7">
    <source>
        <dbReference type="Proteomes" id="UP001066276"/>
    </source>
</evidence>
<dbReference type="SUPFAM" id="SSF50729">
    <property type="entry name" value="PH domain-like"/>
    <property type="match status" value="1"/>
</dbReference>
<sequence length="1139" mass="127537">MTPQEETSADAGADTRDGGKQKMKASVQRRRSTPSAISKALSKSKVHSREITIFPAHPGNGLLIGAFCSPNSVFLLDERVHLTSGLQTQERHLFLFNDSLIIAKSKSSSSLKLKKRVRLCEVWIGSCLHQITNKRVSTDHSFVIGWPTTNYAVTFSSPEAKEKWQSTLQWQLSEKKREEYPQRLTVNILFLDADDYTSSTMVNVSNTDSAEKVIKMAAQQLGIPGRPSDYHLYVLSGKDDSPYPLLGHEYPFSIIMNCLRDFADQCQGTNNVLPGEGIEPFLVEQLPKDRQCQFILKPRPQAPMQLRRESTQKHSKRKKSLIDWALRRSGSSPGGSPASQSPATRRKLFGLSLSSVCPNGSLPKPIIDMLMLLYHEGPSTKGIFRRSANAKTCKELKEKLNSGDDVHMDGESVFVAAAVITDFLRNIPDSVLSSEMYGLWMEALDMQHLEYKIETTKRLLERLPEANIILLKHLFQVLYHIQENSEENQMTAFNLALCIAPNMLWLPTPTGPEEESRSTRKVAMLVQFLIEHSQQIFGDESVLFFERTDEEEESRSSEDLAGIHQLQHQDSSDELEFAASDLERPQDPLRNDQGELFGASSGSLLDEEREDWDLFSEIAACYQSKSRKHNSTDSYDKSSFNSLDSECALNPTRDRCSSEPSVCMSSQLPVQTHEPVARQSSCDATIMRSHIDYIQRLKQLQLESQKLIGESLSPGTNRTRKNFWRSPQPSSKMKHFGPQKKNTSNRSSLSSLSSSTPSPSVSSLSSLDSAFSYCSESSVFSPTDVSSLPFMFGTSARLHTLSPENSKKVLTEWHMTLPFKLDSNSGDPDSCSDYDEKEDECSSSMREAEGFSRISAAAVEDQINGTDSKTERKDIPCLAESEVERSGSESLQETSHQTESNCVSTTEASGHIQKGHRETSVKHIEIKKLDVNQAGQDSLKRTKIAFYMAPNILPTVAVDEQEKPGYSVEASPTNNSPDEGIESKTLKAVEVQIPQTVFYGQNTPLVLHSISRKHRHATDSPQWQTQWKQTLKKTITREKTVENFHHPLPEHVHQPPELPKSHGKGSSTFSHTIRIILPASVRNTVKEYFKHSDSKNCCTDVEAVESELIQTTAEWRGKPCSDLPKEALETVAFAEETFV</sequence>
<evidence type="ECO:0008006" key="8">
    <source>
        <dbReference type="Google" id="ProtNLM"/>
    </source>
</evidence>
<dbReference type="PANTHER" id="PTHR23179:SF36">
    <property type="entry name" value="RHO-GAP DOMAIN-CONTAINING PROTEIN"/>
    <property type="match status" value="1"/>
</dbReference>
<feature type="compositionally biased region" description="Low complexity" evidence="3">
    <location>
        <begin position="744"/>
        <end position="760"/>
    </location>
</feature>
<name>A0AAV7VAS1_PLEWA</name>
<protein>
    <recommendedName>
        <fullName evidence="8">Rho GTPase activating protein 20</fullName>
    </recommendedName>
</protein>
<dbReference type="Proteomes" id="UP001066276">
    <property type="component" value="Chromosome 2_1"/>
</dbReference>
<dbReference type="Pfam" id="PF00788">
    <property type="entry name" value="RA"/>
    <property type="match status" value="1"/>
</dbReference>
<feature type="compositionally biased region" description="Low complexity" evidence="3">
    <location>
        <begin position="329"/>
        <end position="343"/>
    </location>
</feature>
<dbReference type="InterPro" id="IPR047888">
    <property type="entry name" value="ARHGAP20_RA"/>
</dbReference>
<evidence type="ECO:0000256" key="3">
    <source>
        <dbReference type="SAM" id="MobiDB-lite"/>
    </source>
</evidence>
<dbReference type="PROSITE" id="PS50238">
    <property type="entry name" value="RHOGAP"/>
    <property type="match status" value="1"/>
</dbReference>
<dbReference type="Pfam" id="PF00620">
    <property type="entry name" value="RhoGAP"/>
    <property type="match status" value="1"/>
</dbReference>
<reference evidence="6" key="1">
    <citation type="journal article" date="2022" name="bioRxiv">
        <title>Sequencing and chromosome-scale assembly of the giantPleurodeles waltlgenome.</title>
        <authorList>
            <person name="Brown T."/>
            <person name="Elewa A."/>
            <person name="Iarovenko S."/>
            <person name="Subramanian E."/>
            <person name="Araus A.J."/>
            <person name="Petzold A."/>
            <person name="Susuki M."/>
            <person name="Suzuki K.-i.T."/>
            <person name="Hayashi T."/>
            <person name="Toyoda A."/>
            <person name="Oliveira C."/>
            <person name="Osipova E."/>
            <person name="Leigh N.D."/>
            <person name="Simon A."/>
            <person name="Yun M.H."/>
        </authorList>
    </citation>
    <scope>NUCLEOTIDE SEQUENCE</scope>
    <source>
        <strain evidence="6">20211129_DDA</strain>
        <tissue evidence="6">Liver</tissue>
    </source>
</reference>
<dbReference type="GO" id="GO:0005096">
    <property type="term" value="F:GTPase activator activity"/>
    <property type="evidence" value="ECO:0007669"/>
    <property type="project" value="UniProtKB-KW"/>
</dbReference>